<evidence type="ECO:0000313" key="1">
    <source>
        <dbReference type="EMBL" id="GFG90689.1"/>
    </source>
</evidence>
<dbReference type="AlphaFoldDB" id="A0A7I9YPT7"/>
<proteinExistence type="predicted"/>
<reference evidence="1 2" key="1">
    <citation type="journal article" date="2019" name="Emerg. Microbes Infect.">
        <title>Comprehensive subspecies identification of 175 nontuberculous mycobacteria species based on 7547 genomic profiles.</title>
        <authorList>
            <person name="Matsumoto Y."/>
            <person name="Kinjo T."/>
            <person name="Motooka D."/>
            <person name="Nabeya D."/>
            <person name="Jung N."/>
            <person name="Uechi K."/>
            <person name="Horii T."/>
            <person name="Iida T."/>
            <person name="Fujita J."/>
            <person name="Nakamura S."/>
        </authorList>
    </citation>
    <scope>NUCLEOTIDE SEQUENCE [LARGE SCALE GENOMIC DNA]</scope>
    <source>
        <strain evidence="1 2">JCM 30725</strain>
    </source>
</reference>
<name>A0A7I9YPT7_MYCBU</name>
<organism evidence="1 2">
    <name type="scientific">Mycobacterium bourgelatii</name>
    <dbReference type="NCBI Taxonomy" id="1273442"/>
    <lineage>
        <taxon>Bacteria</taxon>
        <taxon>Bacillati</taxon>
        <taxon>Actinomycetota</taxon>
        <taxon>Actinomycetes</taxon>
        <taxon>Mycobacteriales</taxon>
        <taxon>Mycobacteriaceae</taxon>
        <taxon>Mycobacterium</taxon>
    </lineage>
</organism>
<protein>
    <submittedName>
        <fullName evidence="1">Uncharacterized protein</fullName>
    </submittedName>
</protein>
<gene>
    <name evidence="1" type="ORF">MBOU_27310</name>
</gene>
<comment type="caution">
    <text evidence="1">The sequence shown here is derived from an EMBL/GenBank/DDBJ whole genome shotgun (WGS) entry which is preliminary data.</text>
</comment>
<keyword evidence="2" id="KW-1185">Reference proteome</keyword>
<dbReference type="EMBL" id="BLKZ01000001">
    <property type="protein sequence ID" value="GFG90689.1"/>
    <property type="molecule type" value="Genomic_DNA"/>
</dbReference>
<accession>A0A7I9YPT7</accession>
<evidence type="ECO:0000313" key="2">
    <source>
        <dbReference type="Proteomes" id="UP000465360"/>
    </source>
</evidence>
<dbReference type="Proteomes" id="UP000465360">
    <property type="component" value="Unassembled WGS sequence"/>
</dbReference>
<sequence length="53" mass="5551">MLSTLGTVSTRFCASTGSMSGDISPTTMRSAQRTVEELGNLAEPDDDAVRTAD</sequence>